<evidence type="ECO:0000313" key="1">
    <source>
        <dbReference type="EMBL" id="KZD25803.1"/>
    </source>
</evidence>
<dbReference type="InterPro" id="IPR042258">
    <property type="entry name" value="DGOK_N"/>
</dbReference>
<dbReference type="Gene3D" id="3.30.420.310">
    <property type="entry name" value="2-keto-3-deoxy-galactonokinase, C-terminal domain"/>
    <property type="match status" value="1"/>
</dbReference>
<dbReference type="InterPro" id="IPR042257">
    <property type="entry name" value="DGOK_C"/>
</dbReference>
<keyword evidence="1" id="KW-0418">Kinase</keyword>
<gene>
    <name evidence="1" type="ORF">A4A58_05345</name>
</gene>
<reference evidence="1 2" key="1">
    <citation type="submission" date="2016-03" db="EMBL/GenBank/DDBJ databases">
        <title>Microsymbionts genomes from the relict species Vavilovia formosa (Stev.) Fed.</title>
        <authorList>
            <person name="Kopat V."/>
            <person name="Chirak E."/>
            <person name="Kimeklis A."/>
            <person name="Andronov E."/>
        </authorList>
    </citation>
    <scope>NUCLEOTIDE SEQUENCE [LARGE SCALE GENOMIC DNA]</scope>
    <source>
        <strain evidence="1 2">Vaf07</strain>
    </source>
</reference>
<dbReference type="Proteomes" id="UP000076574">
    <property type="component" value="Unassembled WGS sequence"/>
</dbReference>
<dbReference type="EMBL" id="LVYV01000001">
    <property type="protein sequence ID" value="KZD25803.1"/>
    <property type="molecule type" value="Genomic_DNA"/>
</dbReference>
<dbReference type="CDD" id="cd24012">
    <property type="entry name" value="ASKHA_NBD_KDGal-kinase"/>
    <property type="match status" value="1"/>
</dbReference>
<protein>
    <submittedName>
        <fullName evidence="1">2-dehydro-3-deoxygalactonokinase</fullName>
    </submittedName>
</protein>
<proteinExistence type="predicted"/>
<dbReference type="OrthoDB" id="256574at2"/>
<dbReference type="GO" id="GO:0034194">
    <property type="term" value="P:D-galactonate catabolic process"/>
    <property type="evidence" value="ECO:0007669"/>
    <property type="project" value="InterPro"/>
</dbReference>
<comment type="caution">
    <text evidence="1">The sequence shown here is derived from an EMBL/GenBank/DDBJ whole genome shotgun (WGS) entry which is preliminary data.</text>
</comment>
<dbReference type="InterPro" id="IPR007729">
    <property type="entry name" value="DGOK"/>
</dbReference>
<dbReference type="Gene3D" id="3.30.420.300">
    <property type="entry name" value="2-keto-3-deoxy-galactonokinase, substrate binding domain"/>
    <property type="match status" value="1"/>
</dbReference>
<dbReference type="GO" id="GO:0008671">
    <property type="term" value="F:2-dehydro-3-deoxygalactonokinase activity"/>
    <property type="evidence" value="ECO:0007669"/>
    <property type="project" value="InterPro"/>
</dbReference>
<keyword evidence="2" id="KW-1185">Reference proteome</keyword>
<organism evidence="1 2">
    <name type="scientific">Tardiphaga robiniae</name>
    <dbReference type="NCBI Taxonomy" id="943830"/>
    <lineage>
        <taxon>Bacteria</taxon>
        <taxon>Pseudomonadati</taxon>
        <taxon>Pseudomonadota</taxon>
        <taxon>Alphaproteobacteria</taxon>
        <taxon>Hyphomicrobiales</taxon>
        <taxon>Nitrobacteraceae</taxon>
        <taxon>Tardiphaga</taxon>
    </lineage>
</organism>
<dbReference type="STRING" id="943830.A4A58_05345"/>
<dbReference type="Pfam" id="PF05035">
    <property type="entry name" value="DGOK"/>
    <property type="match status" value="1"/>
</dbReference>
<name>A0A164B5S6_9BRAD</name>
<keyword evidence="1" id="KW-0808">Transferase</keyword>
<dbReference type="AlphaFoldDB" id="A0A164B5S6"/>
<accession>A0A164B5S6</accession>
<evidence type="ECO:0000313" key="2">
    <source>
        <dbReference type="Proteomes" id="UP000076574"/>
    </source>
</evidence>
<sequence length="321" mass="33725">MLGTNSCHEKPEQNVTAGKPAFVAVDWGTSSFRGWLMTADGNALAETRGPEGMLHCATAGFAPVLADHLARLGGMQNLPVLICGMAGARQGWIEAPYLHTPTRLDALHDGAQRVDTQGDVRILPGIAQADAAAPDVMRGEETQLLGVTEPGFTGLVCIPGTHSKWVWIESGSVVSFTTYMTGELFSVITQHSILKHAVDHDAPSPAANDAFRDGLQRALDAPAGLTASLFSLRAAQLLGFQQQADGTARLSGLLIGTEIADAGSRYGTRHPVRLIGAGALKDLYASALAAAGFDVTIVDAERASQHGLTKAAIHLWGAQFT</sequence>